<evidence type="ECO:0000256" key="5">
    <source>
        <dbReference type="ARBA" id="ARBA00022679"/>
    </source>
</evidence>
<accession>A0A401YX30</accession>
<evidence type="ECO:0000256" key="3">
    <source>
        <dbReference type="ARBA" id="ARBA00022490"/>
    </source>
</evidence>
<dbReference type="GO" id="GO:0008760">
    <property type="term" value="F:UDP-N-acetylglucosamine 1-carboxyvinyltransferase activity"/>
    <property type="evidence" value="ECO:0007669"/>
    <property type="project" value="UniProtKB-EC"/>
</dbReference>
<keyword evidence="4" id="KW-0132">Cell division</keyword>
<dbReference type="InterPro" id="IPR001986">
    <property type="entry name" value="Enolpyruvate_Tfrase_dom"/>
</dbReference>
<evidence type="ECO:0000256" key="7">
    <source>
        <dbReference type="ARBA" id="ARBA00022984"/>
    </source>
</evidence>
<name>A0A401YX30_9ACTN</name>
<evidence type="ECO:0000256" key="11">
    <source>
        <dbReference type="ARBA" id="ARBA00038367"/>
    </source>
</evidence>
<evidence type="ECO:0000313" key="18">
    <source>
        <dbReference type="EMBL" id="GCD99085.1"/>
    </source>
</evidence>
<keyword evidence="9" id="KW-0961">Cell wall biogenesis/degradation</keyword>
<dbReference type="PANTHER" id="PTHR43783:SF1">
    <property type="entry name" value="UDP-N-ACETYLGLUCOSAMINE 1-CARBOXYVINYLTRANSFERASE"/>
    <property type="match status" value="1"/>
</dbReference>
<evidence type="ECO:0000256" key="2">
    <source>
        <dbReference type="ARBA" id="ARBA00004752"/>
    </source>
</evidence>
<comment type="subcellular location">
    <subcellularLocation>
        <location evidence="1">Cytoplasm</location>
    </subcellularLocation>
</comment>
<feature type="domain" description="Enolpyruvate transferase" evidence="17">
    <location>
        <begin position="3"/>
        <end position="92"/>
    </location>
</feature>
<comment type="catalytic activity">
    <reaction evidence="16">
        <text>phosphoenolpyruvate + UDP-N-acetyl-alpha-D-glucosamine = UDP-N-acetyl-3-O-(1-carboxyvinyl)-alpha-D-glucosamine + phosphate</text>
        <dbReference type="Rhea" id="RHEA:18681"/>
        <dbReference type="ChEBI" id="CHEBI:43474"/>
        <dbReference type="ChEBI" id="CHEBI:57705"/>
        <dbReference type="ChEBI" id="CHEBI:58702"/>
        <dbReference type="ChEBI" id="CHEBI:68483"/>
        <dbReference type="EC" id="2.5.1.7"/>
    </reaction>
</comment>
<proteinExistence type="inferred from homology"/>
<dbReference type="GO" id="GO:0008360">
    <property type="term" value="P:regulation of cell shape"/>
    <property type="evidence" value="ECO:0007669"/>
    <property type="project" value="UniProtKB-KW"/>
</dbReference>
<evidence type="ECO:0000256" key="9">
    <source>
        <dbReference type="ARBA" id="ARBA00023316"/>
    </source>
</evidence>
<comment type="similarity">
    <text evidence="11">Belongs to the EPSP synthase family. MurA subfamily.</text>
</comment>
<evidence type="ECO:0000256" key="13">
    <source>
        <dbReference type="ARBA" id="ARBA00039754"/>
    </source>
</evidence>
<dbReference type="EMBL" id="BIFH01000031">
    <property type="protein sequence ID" value="GCD99085.1"/>
    <property type="molecule type" value="Genomic_DNA"/>
</dbReference>
<keyword evidence="8" id="KW-0131">Cell cycle</keyword>
<dbReference type="InterPro" id="IPR036968">
    <property type="entry name" value="Enolpyruvate_Tfrase_sf"/>
</dbReference>
<evidence type="ECO:0000256" key="4">
    <source>
        <dbReference type="ARBA" id="ARBA00022618"/>
    </source>
</evidence>
<evidence type="ECO:0000256" key="1">
    <source>
        <dbReference type="ARBA" id="ARBA00004496"/>
    </source>
</evidence>
<dbReference type="OrthoDB" id="9803760at2"/>
<evidence type="ECO:0000313" key="19">
    <source>
        <dbReference type="Proteomes" id="UP000286931"/>
    </source>
</evidence>
<comment type="function">
    <text evidence="10">Cell wall formation. Adds enolpyruvyl to UDP-N-acetylglucosamine.</text>
</comment>
<sequence length="111" mass="11968">MLTRAHGTSTITETIYPRRDTHVAGQRAFGADITTDGPHIRVRGPVRLHPADVHGDDIRAATAHVIAALTAHGTSTIRGMHHLRRGYQRLLPTLAALGAHATLTTPENPHP</sequence>
<evidence type="ECO:0000256" key="16">
    <source>
        <dbReference type="ARBA" id="ARBA00047527"/>
    </source>
</evidence>
<keyword evidence="5 18" id="KW-0808">Transferase</keyword>
<dbReference type="Gene3D" id="3.65.10.10">
    <property type="entry name" value="Enolpyruvate transferase domain"/>
    <property type="match status" value="1"/>
</dbReference>
<evidence type="ECO:0000256" key="8">
    <source>
        <dbReference type="ARBA" id="ARBA00023306"/>
    </source>
</evidence>
<dbReference type="InterPro" id="IPR013792">
    <property type="entry name" value="RNA3'P_cycl/enolpyr_Trfase_a/b"/>
</dbReference>
<dbReference type="AlphaFoldDB" id="A0A401YX30"/>
<dbReference type="Proteomes" id="UP000286931">
    <property type="component" value="Unassembled WGS sequence"/>
</dbReference>
<dbReference type="SUPFAM" id="SSF55205">
    <property type="entry name" value="EPT/RTPC-like"/>
    <property type="match status" value="1"/>
</dbReference>
<dbReference type="PANTHER" id="PTHR43783">
    <property type="entry name" value="UDP-N-ACETYLGLUCOSAMINE 1-CARBOXYVINYLTRANSFERASE"/>
    <property type="match status" value="1"/>
</dbReference>
<evidence type="ECO:0000256" key="12">
    <source>
        <dbReference type="ARBA" id="ARBA00039108"/>
    </source>
</evidence>
<organism evidence="18 19">
    <name type="scientific">Embleya hyalina</name>
    <dbReference type="NCBI Taxonomy" id="516124"/>
    <lineage>
        <taxon>Bacteria</taxon>
        <taxon>Bacillati</taxon>
        <taxon>Actinomycetota</taxon>
        <taxon>Actinomycetes</taxon>
        <taxon>Kitasatosporales</taxon>
        <taxon>Streptomycetaceae</taxon>
        <taxon>Embleya</taxon>
    </lineage>
</organism>
<evidence type="ECO:0000256" key="14">
    <source>
        <dbReference type="ARBA" id="ARBA00042443"/>
    </source>
</evidence>
<dbReference type="GO" id="GO:0009252">
    <property type="term" value="P:peptidoglycan biosynthetic process"/>
    <property type="evidence" value="ECO:0007669"/>
    <property type="project" value="UniProtKB-KW"/>
</dbReference>
<dbReference type="GO" id="GO:0051301">
    <property type="term" value="P:cell division"/>
    <property type="evidence" value="ECO:0007669"/>
    <property type="project" value="UniProtKB-KW"/>
</dbReference>
<comment type="pathway">
    <text evidence="2">Cell wall biogenesis; peptidoglycan biosynthesis.</text>
</comment>
<reference evidence="18 19" key="1">
    <citation type="submission" date="2018-12" db="EMBL/GenBank/DDBJ databases">
        <title>Draft genome sequence of Embleya hyalina NBRC 13850T.</title>
        <authorList>
            <person name="Komaki H."/>
            <person name="Hosoyama A."/>
            <person name="Kimura A."/>
            <person name="Ichikawa N."/>
            <person name="Tamura T."/>
        </authorList>
    </citation>
    <scope>NUCLEOTIDE SEQUENCE [LARGE SCALE GENOMIC DNA]</scope>
    <source>
        <strain evidence="18 19">NBRC 13850</strain>
    </source>
</reference>
<gene>
    <name evidence="18" type="primary">murA_4</name>
    <name evidence="18" type="ORF">EHYA_06797</name>
</gene>
<dbReference type="EC" id="2.5.1.7" evidence="12"/>
<comment type="caution">
    <text evidence="18">The sequence shown here is derived from an EMBL/GenBank/DDBJ whole genome shotgun (WGS) entry which is preliminary data.</text>
</comment>
<dbReference type="GO" id="GO:0071555">
    <property type="term" value="P:cell wall organization"/>
    <property type="evidence" value="ECO:0007669"/>
    <property type="project" value="UniProtKB-KW"/>
</dbReference>
<keyword evidence="3" id="KW-0963">Cytoplasm</keyword>
<evidence type="ECO:0000256" key="6">
    <source>
        <dbReference type="ARBA" id="ARBA00022960"/>
    </source>
</evidence>
<protein>
    <recommendedName>
        <fullName evidence="13">UDP-N-acetylglucosamine 1-carboxyvinyltransferase</fullName>
        <ecNumber evidence="12">2.5.1.7</ecNumber>
    </recommendedName>
    <alternativeName>
        <fullName evidence="14">Enoylpyruvate transferase</fullName>
    </alternativeName>
    <alternativeName>
        <fullName evidence="15">UDP-N-acetylglucosamine enolpyruvyl transferase</fullName>
    </alternativeName>
</protein>
<evidence type="ECO:0000256" key="15">
    <source>
        <dbReference type="ARBA" id="ARBA00042842"/>
    </source>
</evidence>
<evidence type="ECO:0000256" key="10">
    <source>
        <dbReference type="ARBA" id="ARBA00037534"/>
    </source>
</evidence>
<keyword evidence="19" id="KW-1185">Reference proteome</keyword>
<keyword evidence="7" id="KW-0573">Peptidoglycan synthesis</keyword>
<dbReference type="GO" id="GO:0005737">
    <property type="term" value="C:cytoplasm"/>
    <property type="evidence" value="ECO:0007669"/>
    <property type="project" value="UniProtKB-SubCell"/>
</dbReference>
<evidence type="ECO:0000259" key="17">
    <source>
        <dbReference type="Pfam" id="PF00275"/>
    </source>
</evidence>
<dbReference type="Pfam" id="PF00275">
    <property type="entry name" value="EPSP_synthase"/>
    <property type="match status" value="1"/>
</dbReference>
<dbReference type="InterPro" id="IPR050068">
    <property type="entry name" value="MurA_subfamily"/>
</dbReference>
<keyword evidence="6" id="KW-0133">Cell shape</keyword>